<reference evidence="2 3" key="1">
    <citation type="journal article" date="2012" name="J. Bacteriol.">
        <title>Complete Genome Sequence of the Thermophilic, Piezophilic, Heterotrophic Bacterium Marinitoga piezophila KA3.</title>
        <authorList>
            <person name="Lucas S."/>
            <person name="Han J."/>
            <person name="Lapidus A."/>
            <person name="Cheng J.F."/>
            <person name="Goodwin L.A."/>
            <person name="Pitluck S."/>
            <person name="Peters L."/>
            <person name="Mikhailova N."/>
            <person name="Teshima H."/>
            <person name="Detter J.C."/>
            <person name="Han C."/>
            <person name="Tapia R."/>
            <person name="Land M."/>
            <person name="Hauser L."/>
            <person name="Kyrpides N.C."/>
            <person name="Ivanova N."/>
            <person name="Pagani I."/>
            <person name="Vannier P."/>
            <person name="Oger P."/>
            <person name="Bartlett D.H."/>
            <person name="Noll K.M."/>
            <person name="Woyke T."/>
            <person name="Jebbar M."/>
        </authorList>
    </citation>
    <scope>NUCLEOTIDE SEQUENCE [LARGE SCALE GENOMIC DNA]</scope>
    <source>
        <strain evidence="3">DSM 14283 / JCM 11233 / KA3</strain>
    </source>
</reference>
<name>H2J6C1_MARPK</name>
<sequence length="64" mass="7295">MIANILFYAGVILIINSMYLFNSSAKELRKGYLKKESVIQKNDKHAFISLVIAIVLFIIVAIFF</sequence>
<keyword evidence="1" id="KW-1133">Transmembrane helix</keyword>
<keyword evidence="3" id="KW-1185">Reference proteome</keyword>
<feature type="transmembrane region" description="Helical" evidence="1">
    <location>
        <begin position="6"/>
        <end position="25"/>
    </location>
</feature>
<feature type="transmembrane region" description="Helical" evidence="1">
    <location>
        <begin position="46"/>
        <end position="63"/>
    </location>
</feature>
<protein>
    <submittedName>
        <fullName evidence="2">Uncharacterized protein</fullName>
    </submittedName>
</protein>
<keyword evidence="1" id="KW-0472">Membrane</keyword>
<accession>H2J6C1</accession>
<keyword evidence="1" id="KW-0812">Transmembrane</keyword>
<dbReference type="EMBL" id="CP003257">
    <property type="protein sequence ID" value="AEX86269.1"/>
    <property type="molecule type" value="Genomic_DNA"/>
</dbReference>
<dbReference type="Proteomes" id="UP000007161">
    <property type="component" value="Chromosome"/>
</dbReference>
<dbReference type="OrthoDB" id="49346at2"/>
<dbReference type="AlphaFoldDB" id="H2J6C1"/>
<reference evidence="3" key="2">
    <citation type="submission" date="2012-01" db="EMBL/GenBank/DDBJ databases">
        <title>Complete sequence of chromosome of Marinitoga piezophila KA3.</title>
        <authorList>
            <person name="Lucas S."/>
            <person name="Han J."/>
            <person name="Lapidus A."/>
            <person name="Cheng J.-F."/>
            <person name="Goodwin L."/>
            <person name="Pitluck S."/>
            <person name="Peters L."/>
            <person name="Mikhailova N."/>
            <person name="Teshima H."/>
            <person name="Detter J.C."/>
            <person name="Han C."/>
            <person name="Tapia R."/>
            <person name="Land M."/>
            <person name="Hauser L."/>
            <person name="Kyrpides N."/>
            <person name="Ivanova N."/>
            <person name="Pagani I."/>
            <person name="Jebbar M."/>
            <person name="Vannier P."/>
            <person name="Oger P."/>
            <person name="Cario A."/>
            <person name="Bartlett D."/>
            <person name="Noll K.M."/>
            <person name="Woyke T."/>
        </authorList>
    </citation>
    <scope>NUCLEOTIDE SEQUENCE [LARGE SCALE GENOMIC DNA]</scope>
    <source>
        <strain evidence="3">DSM 14283 / JCM 11233 / KA3</strain>
    </source>
</reference>
<evidence type="ECO:0000313" key="3">
    <source>
        <dbReference type="Proteomes" id="UP000007161"/>
    </source>
</evidence>
<gene>
    <name evidence="2" type="ordered locus">Marpi_1889</name>
</gene>
<evidence type="ECO:0000313" key="2">
    <source>
        <dbReference type="EMBL" id="AEX86269.1"/>
    </source>
</evidence>
<dbReference type="HOGENOM" id="CLU_2862564_0_0_0"/>
<dbReference type="RefSeq" id="WP_014297340.1">
    <property type="nucleotide sequence ID" value="NC_016751.1"/>
</dbReference>
<proteinExistence type="predicted"/>
<dbReference type="KEGG" id="mpz:Marpi_1889"/>
<dbReference type="STRING" id="443254.Marpi_1889"/>
<organism evidence="2 3">
    <name type="scientific">Marinitoga piezophila (strain DSM 14283 / JCM 11233 / KA3)</name>
    <dbReference type="NCBI Taxonomy" id="443254"/>
    <lineage>
        <taxon>Bacteria</taxon>
        <taxon>Thermotogati</taxon>
        <taxon>Thermotogota</taxon>
        <taxon>Thermotogae</taxon>
        <taxon>Petrotogales</taxon>
        <taxon>Petrotogaceae</taxon>
        <taxon>Marinitoga</taxon>
    </lineage>
</organism>
<evidence type="ECO:0000256" key="1">
    <source>
        <dbReference type="SAM" id="Phobius"/>
    </source>
</evidence>